<evidence type="ECO:0000256" key="4">
    <source>
        <dbReference type="ARBA" id="ARBA00022692"/>
    </source>
</evidence>
<reference evidence="13 14" key="1">
    <citation type="submission" date="2023-02" db="EMBL/GenBank/DDBJ databases">
        <title>Gemone sequence of Telluria chitinolytica ACM 3522T.</title>
        <authorList>
            <person name="Frediansyah A."/>
            <person name="Miess H."/>
            <person name="Gross H."/>
        </authorList>
    </citation>
    <scope>NUCLEOTIDE SEQUENCE [LARGE SCALE GENOMIC DNA]</scope>
    <source>
        <strain evidence="13 14">ACM 3522</strain>
    </source>
</reference>
<evidence type="ECO:0000256" key="10">
    <source>
        <dbReference type="SAM" id="Phobius"/>
    </source>
</evidence>
<keyword evidence="5" id="KW-0653">Protein transport</keyword>
<comment type="subcellular location">
    <subcellularLocation>
        <location evidence="1">Cell membrane</location>
        <topology evidence="1">Multi-pass membrane protein</topology>
    </subcellularLocation>
    <subcellularLocation>
        <location evidence="9">Membrane</location>
        <topology evidence="9">Multi-pass membrane protein</topology>
    </subcellularLocation>
</comment>
<feature type="transmembrane region" description="Helical" evidence="10">
    <location>
        <begin position="260"/>
        <end position="279"/>
    </location>
</feature>
<evidence type="ECO:0000256" key="6">
    <source>
        <dbReference type="ARBA" id="ARBA00022989"/>
    </source>
</evidence>
<keyword evidence="2" id="KW-0813">Transport</keyword>
<evidence type="ECO:0000313" key="13">
    <source>
        <dbReference type="EMBL" id="WEF31397.1"/>
    </source>
</evidence>
<keyword evidence="6 10" id="KW-1133">Transmembrane helix</keyword>
<evidence type="ECO:0000256" key="3">
    <source>
        <dbReference type="ARBA" id="ARBA00022475"/>
    </source>
</evidence>
<keyword evidence="4 9" id="KW-0812">Transmembrane</keyword>
<feature type="domain" description="Sulfatase N-terminal" evidence="11">
    <location>
        <begin position="442"/>
        <end position="739"/>
    </location>
</feature>
<keyword evidence="14" id="KW-1185">Reference proteome</keyword>
<evidence type="ECO:0000259" key="11">
    <source>
        <dbReference type="Pfam" id="PF00884"/>
    </source>
</evidence>
<feature type="transmembrane region" description="Helical" evidence="10">
    <location>
        <begin position="365"/>
        <end position="385"/>
    </location>
</feature>
<dbReference type="InterPro" id="IPR028055">
    <property type="entry name" value="YidC/Oxa/ALB_C"/>
</dbReference>
<dbReference type="InterPro" id="IPR001708">
    <property type="entry name" value="YidC/ALB3/OXA1/COX18"/>
</dbReference>
<evidence type="ECO:0000313" key="14">
    <source>
        <dbReference type="Proteomes" id="UP001216510"/>
    </source>
</evidence>
<comment type="similarity">
    <text evidence="9">Belongs to the OXA1/ALB3/YidC family.</text>
</comment>
<evidence type="ECO:0000256" key="8">
    <source>
        <dbReference type="ARBA" id="ARBA00023186"/>
    </source>
</evidence>
<feature type="transmembrane region" description="Helical" evidence="10">
    <location>
        <begin position="180"/>
        <end position="203"/>
    </location>
</feature>
<sequence>MLEFFDYALIGPIRWALMSALELGYAVSGSHGISLLFLSVFFNLLLVPAYHWAEKLQRMERDVQRLMRPKLDEFKAVFKGQELHMMLRQLYKLHGYRPVYALRAVAPLMIQVPFFIAAYGLLTHYEPFRGASFLFLPDLAQPDGLLGGINLMPLLMTAVNLYALNLYARQLPRADWAQGVVVALVFLALLYESPSGLVLYWTFNNVLSVVKSLWYTRGLPRDTAAPSHFASLLAEIRDTWRSGRSARLVGSLGPSLKSSYALACASLFMLVLVALPIGFTSLEDNVDGLGGYTGFFLLVSLCAALLVGIVCAIWYRLVGRTWHAWSTYAAFTATLLALAFAFVHQPDAGMLDNFTFFTPKALAPSVSKLVLDICLVAVVGVLTWWIAIRHAAVMKHAMAIVLLASVLSAAISIVSLDRRIATNLAASQPDDVKLFRYSTTQPNVLLVFLDGAMSGYLPAILEDEPQLKAQLKGFKWYPNVISTGNRTINGLPSVFGGEDYTVGGINARSQGTLKEKVTDAYRVYIDNFHAKGYEVQYSDPFWYGLVRTGDCELFNAQYEKEGKARCIHSIGHGVKQRKLAVTADKKTDFFFGLAQQYAALTAFRIAPHSLKNAVYDDAKWLSMSFAWKKRMDKYLNNYFSLGSMPALSKVDAGKPTFNFITNETPRATFLLDDACLPDDAQNTALRRKAGRFADHETQKIYETHRCVLRGVGQFMDWMRKEGVADNTYVVFASDHGWVSDNPLLDGIKGQQVFSMYQSFLMVKDFNSNDDLQSDPTWIANYKVAGLICDKIGGCQDRATGKTIRYSPLVGPVTLYETPWQPAGQTLNNYVVDAMHQNNGPVGLQASWSMEAPPDRMLAERPASQLTSSR</sequence>
<dbReference type="InterPro" id="IPR000917">
    <property type="entry name" value="Sulfatase_N"/>
</dbReference>
<evidence type="ECO:0000256" key="9">
    <source>
        <dbReference type="RuleBase" id="RU003945"/>
    </source>
</evidence>
<feature type="transmembrane region" description="Helical" evidence="10">
    <location>
        <begin position="145"/>
        <end position="168"/>
    </location>
</feature>
<feature type="domain" description="Membrane insertase YidC/Oxa/ALB C-terminal" evidence="12">
    <location>
        <begin position="32"/>
        <end position="216"/>
    </location>
</feature>
<dbReference type="Proteomes" id="UP001216510">
    <property type="component" value="Chromosome"/>
</dbReference>
<feature type="transmembrane region" description="Helical" evidence="10">
    <location>
        <begin position="397"/>
        <end position="416"/>
    </location>
</feature>
<dbReference type="SUPFAM" id="SSF53649">
    <property type="entry name" value="Alkaline phosphatase-like"/>
    <property type="match status" value="1"/>
</dbReference>
<feature type="transmembrane region" description="Helical" evidence="10">
    <location>
        <begin position="33"/>
        <end position="53"/>
    </location>
</feature>
<feature type="transmembrane region" description="Helical" evidence="10">
    <location>
        <begin position="327"/>
        <end position="345"/>
    </location>
</feature>
<dbReference type="EMBL" id="CP119083">
    <property type="protein sequence ID" value="WEF31397.1"/>
    <property type="molecule type" value="Genomic_DNA"/>
</dbReference>
<evidence type="ECO:0000256" key="7">
    <source>
        <dbReference type="ARBA" id="ARBA00023136"/>
    </source>
</evidence>
<organism evidence="13 14">
    <name type="scientific">Pseudoduganella chitinolytica</name>
    <dbReference type="NCBI Taxonomy" id="34070"/>
    <lineage>
        <taxon>Bacteria</taxon>
        <taxon>Pseudomonadati</taxon>
        <taxon>Pseudomonadota</taxon>
        <taxon>Betaproteobacteria</taxon>
        <taxon>Burkholderiales</taxon>
        <taxon>Oxalobacteraceae</taxon>
        <taxon>Telluria group</taxon>
        <taxon>Pseudoduganella</taxon>
    </lineage>
</organism>
<dbReference type="InterPro" id="IPR047196">
    <property type="entry name" value="YidC_ALB_C"/>
</dbReference>
<feature type="transmembrane region" description="Helical" evidence="10">
    <location>
        <begin position="291"/>
        <end position="315"/>
    </location>
</feature>
<evidence type="ECO:0000256" key="5">
    <source>
        <dbReference type="ARBA" id="ARBA00022927"/>
    </source>
</evidence>
<name>A0ABY8B640_9BURK</name>
<dbReference type="Gene3D" id="3.40.720.10">
    <property type="entry name" value="Alkaline Phosphatase, subunit A"/>
    <property type="match status" value="1"/>
</dbReference>
<dbReference type="InterPro" id="IPR017850">
    <property type="entry name" value="Alkaline_phosphatase_core_sf"/>
</dbReference>
<keyword evidence="7 10" id="KW-0472">Membrane</keyword>
<dbReference type="CDD" id="cd20070">
    <property type="entry name" value="5TM_YidC_Alb3"/>
    <property type="match status" value="1"/>
</dbReference>
<evidence type="ECO:0000259" key="12">
    <source>
        <dbReference type="Pfam" id="PF02096"/>
    </source>
</evidence>
<keyword evidence="8" id="KW-0143">Chaperone</keyword>
<feature type="transmembrane region" description="Helical" evidence="10">
    <location>
        <begin position="100"/>
        <end position="125"/>
    </location>
</feature>
<dbReference type="PRINTS" id="PR00701">
    <property type="entry name" value="60KDINNERMP"/>
</dbReference>
<protein>
    <submittedName>
        <fullName evidence="13">YidC/Oxa1 family membrane protein insertase</fullName>
    </submittedName>
</protein>
<dbReference type="PANTHER" id="PTHR12428:SF65">
    <property type="entry name" value="CYTOCHROME C OXIDASE ASSEMBLY PROTEIN COX18, MITOCHONDRIAL"/>
    <property type="match status" value="1"/>
</dbReference>
<evidence type="ECO:0000256" key="1">
    <source>
        <dbReference type="ARBA" id="ARBA00004651"/>
    </source>
</evidence>
<evidence type="ECO:0000256" key="2">
    <source>
        <dbReference type="ARBA" id="ARBA00022448"/>
    </source>
</evidence>
<gene>
    <name evidence="13" type="ORF">PX653_18260</name>
</gene>
<dbReference type="PANTHER" id="PTHR12428">
    <property type="entry name" value="OXA1"/>
    <property type="match status" value="1"/>
</dbReference>
<dbReference type="RefSeq" id="WP_277414171.1">
    <property type="nucleotide sequence ID" value="NZ_CP119083.1"/>
</dbReference>
<dbReference type="Pfam" id="PF02096">
    <property type="entry name" value="60KD_IMP"/>
    <property type="match status" value="1"/>
</dbReference>
<keyword evidence="3" id="KW-1003">Cell membrane</keyword>
<accession>A0ABY8B640</accession>
<dbReference type="Pfam" id="PF00884">
    <property type="entry name" value="Sulfatase"/>
    <property type="match status" value="1"/>
</dbReference>
<proteinExistence type="inferred from homology"/>